<keyword evidence="3" id="KW-1185">Reference proteome</keyword>
<evidence type="ECO:0000256" key="1">
    <source>
        <dbReference type="SAM" id="Phobius"/>
    </source>
</evidence>
<keyword evidence="1" id="KW-0812">Transmembrane</keyword>
<evidence type="ECO:0000313" key="4">
    <source>
        <dbReference type="RefSeq" id="XP_009803096.1"/>
    </source>
</evidence>
<organism evidence="3 4">
    <name type="scientific">Nicotiana sylvestris</name>
    <name type="common">Wood tobacco</name>
    <name type="synonym">South American tobacco</name>
    <dbReference type="NCBI Taxonomy" id="4096"/>
    <lineage>
        <taxon>Eukaryota</taxon>
        <taxon>Viridiplantae</taxon>
        <taxon>Streptophyta</taxon>
        <taxon>Embryophyta</taxon>
        <taxon>Tracheophyta</taxon>
        <taxon>Spermatophyta</taxon>
        <taxon>Magnoliopsida</taxon>
        <taxon>eudicotyledons</taxon>
        <taxon>Gunneridae</taxon>
        <taxon>Pentapetalae</taxon>
        <taxon>asterids</taxon>
        <taxon>lamiids</taxon>
        <taxon>Solanales</taxon>
        <taxon>Solanaceae</taxon>
        <taxon>Nicotianoideae</taxon>
        <taxon>Nicotianeae</taxon>
        <taxon>Nicotiana</taxon>
    </lineage>
</organism>
<protein>
    <submittedName>
        <fullName evidence="4">Uncharacterized protein LOC104248524</fullName>
    </submittedName>
</protein>
<dbReference type="Proteomes" id="UP000189701">
    <property type="component" value="Unplaced"/>
</dbReference>
<keyword evidence="1" id="KW-1133">Transmembrane helix</keyword>
<accession>A0A1U7YM90</accession>
<proteinExistence type="predicted"/>
<reference evidence="3" key="1">
    <citation type="journal article" date="2013" name="Genome Biol.">
        <title>Reference genomes and transcriptomes of Nicotiana sylvestris and Nicotiana tomentosiformis.</title>
        <authorList>
            <person name="Sierro N."/>
            <person name="Battey J.N."/>
            <person name="Ouadi S."/>
            <person name="Bovet L."/>
            <person name="Goepfert S."/>
            <person name="Bakaher N."/>
            <person name="Peitsch M.C."/>
            <person name="Ivanov N.V."/>
        </authorList>
    </citation>
    <scope>NUCLEOTIDE SEQUENCE [LARGE SCALE GENOMIC DNA]</scope>
</reference>
<feature type="domain" description="G-patch" evidence="2">
    <location>
        <begin position="1"/>
        <end position="33"/>
    </location>
</feature>
<reference evidence="4" key="2">
    <citation type="submission" date="2025-08" db="UniProtKB">
        <authorList>
            <consortium name="RefSeq"/>
        </authorList>
    </citation>
    <scope>IDENTIFICATION</scope>
    <source>
        <tissue evidence="4">Leaf</tissue>
    </source>
</reference>
<feature type="transmembrane region" description="Helical" evidence="1">
    <location>
        <begin position="72"/>
        <end position="90"/>
    </location>
</feature>
<dbReference type="PROSITE" id="PS50174">
    <property type="entry name" value="G_PATCH"/>
    <property type="match status" value="1"/>
</dbReference>
<name>A0A1U7YM90_NICSY</name>
<feature type="transmembrane region" description="Helical" evidence="1">
    <location>
        <begin position="48"/>
        <end position="66"/>
    </location>
</feature>
<evidence type="ECO:0000313" key="3">
    <source>
        <dbReference type="Proteomes" id="UP000189701"/>
    </source>
</evidence>
<dbReference type="RefSeq" id="XP_009803096.1">
    <property type="nucleotide sequence ID" value="XM_009804794.1"/>
</dbReference>
<dbReference type="InterPro" id="IPR000467">
    <property type="entry name" value="G_patch_dom"/>
</dbReference>
<keyword evidence="1" id="KW-0472">Membrane</keyword>
<evidence type="ECO:0000259" key="2">
    <source>
        <dbReference type="PROSITE" id="PS50174"/>
    </source>
</evidence>
<dbReference type="Pfam" id="PF01585">
    <property type="entry name" value="G-patch"/>
    <property type="match status" value="1"/>
</dbReference>
<dbReference type="AlphaFoldDB" id="A0A1U7YM90"/>
<sequence>MIKHGYKPGKGLGKSLQGIVEPITLAASEKFFGRLDIHFRPKKYTDSALLWSLFLSLLAKNSYWFFSLSSGFLCYWKLVLVFCLGLLLFLTQLFRDLFFSVCFLAAVKGSGAIVPAKPHVRDFGSQKQTWKWSRWIASILMFCRCEASCARYLAQKRVRRCRVIPQK</sequence>
<dbReference type="GO" id="GO:0003676">
    <property type="term" value="F:nucleic acid binding"/>
    <property type="evidence" value="ECO:0007669"/>
    <property type="project" value="InterPro"/>
</dbReference>
<gene>
    <name evidence="4" type="primary">LOC104248524</name>
</gene>